<dbReference type="EMBL" id="JAVREX010000006">
    <property type="protein sequence ID" value="MDT0429139.1"/>
    <property type="molecule type" value="Genomic_DNA"/>
</dbReference>
<proteinExistence type="predicted"/>
<gene>
    <name evidence="1" type="ORF">RM649_15990</name>
</gene>
<protein>
    <submittedName>
        <fullName evidence="1">Uncharacterized protein</fullName>
    </submittedName>
</protein>
<keyword evidence="2" id="KW-1185">Reference proteome</keyword>
<dbReference type="Proteomes" id="UP001183777">
    <property type="component" value="Unassembled WGS sequence"/>
</dbReference>
<reference evidence="2" key="1">
    <citation type="submission" date="2023-07" db="EMBL/GenBank/DDBJ databases">
        <title>30 novel species of actinomycetes from the DSMZ collection.</title>
        <authorList>
            <person name="Nouioui I."/>
        </authorList>
    </citation>
    <scope>NUCLEOTIDE SEQUENCE [LARGE SCALE GENOMIC DNA]</scope>
    <source>
        <strain evidence="2">DSM 41770</strain>
    </source>
</reference>
<dbReference type="RefSeq" id="WP_311657100.1">
    <property type="nucleotide sequence ID" value="NZ_JAVREX010000006.1"/>
</dbReference>
<name>A0ABU2RMI8_9ACTN</name>
<organism evidence="1 2">
    <name type="scientific">Streptomyces salyersiae</name>
    <dbReference type="NCBI Taxonomy" id="3075530"/>
    <lineage>
        <taxon>Bacteria</taxon>
        <taxon>Bacillati</taxon>
        <taxon>Actinomycetota</taxon>
        <taxon>Actinomycetes</taxon>
        <taxon>Kitasatosporales</taxon>
        <taxon>Streptomycetaceae</taxon>
        <taxon>Streptomyces</taxon>
    </lineage>
</organism>
<sequence>MPAVPTARTTGPVRLLVAGDRYRRASAERDGVPWLARRGSVI</sequence>
<evidence type="ECO:0000313" key="1">
    <source>
        <dbReference type="EMBL" id="MDT0429139.1"/>
    </source>
</evidence>
<evidence type="ECO:0000313" key="2">
    <source>
        <dbReference type="Proteomes" id="UP001183777"/>
    </source>
</evidence>
<comment type="caution">
    <text evidence="1">The sequence shown here is derived from an EMBL/GenBank/DDBJ whole genome shotgun (WGS) entry which is preliminary data.</text>
</comment>
<accession>A0ABU2RMI8</accession>